<dbReference type="GO" id="GO:0042597">
    <property type="term" value="C:periplasmic space"/>
    <property type="evidence" value="ECO:0007669"/>
    <property type="project" value="UniProtKB-ARBA"/>
</dbReference>
<accession>A0A0R2C6V3</accession>
<proteinExistence type="inferred from homology"/>
<keyword evidence="2" id="KW-0813">Transport</keyword>
<dbReference type="STRING" id="1133569.FD21_GL001422"/>
<dbReference type="CDD" id="cd00995">
    <property type="entry name" value="PBP2_NikA_DppA_OppA_like"/>
    <property type="match status" value="1"/>
</dbReference>
<evidence type="ECO:0000256" key="2">
    <source>
        <dbReference type="ARBA" id="ARBA00022448"/>
    </source>
</evidence>
<dbReference type="PIRSF" id="PIRSF002741">
    <property type="entry name" value="MppA"/>
    <property type="match status" value="1"/>
</dbReference>
<organism evidence="6 7">
    <name type="scientific">Liquorilactobacillus vini DSM 20605</name>
    <dbReference type="NCBI Taxonomy" id="1133569"/>
    <lineage>
        <taxon>Bacteria</taxon>
        <taxon>Bacillati</taxon>
        <taxon>Bacillota</taxon>
        <taxon>Bacilli</taxon>
        <taxon>Lactobacillales</taxon>
        <taxon>Lactobacillaceae</taxon>
        <taxon>Liquorilactobacillus</taxon>
    </lineage>
</organism>
<feature type="chain" id="PRO_5006415612" description="Solute-binding protein family 5 domain-containing protein" evidence="4">
    <location>
        <begin position="29"/>
        <end position="525"/>
    </location>
</feature>
<evidence type="ECO:0000313" key="7">
    <source>
        <dbReference type="Proteomes" id="UP000051576"/>
    </source>
</evidence>
<dbReference type="GO" id="GO:1904680">
    <property type="term" value="F:peptide transmembrane transporter activity"/>
    <property type="evidence" value="ECO:0007669"/>
    <property type="project" value="TreeGrafter"/>
</dbReference>
<dbReference type="Gene3D" id="3.40.190.10">
    <property type="entry name" value="Periplasmic binding protein-like II"/>
    <property type="match status" value="1"/>
</dbReference>
<evidence type="ECO:0000256" key="1">
    <source>
        <dbReference type="ARBA" id="ARBA00005695"/>
    </source>
</evidence>
<evidence type="ECO:0000259" key="5">
    <source>
        <dbReference type="Pfam" id="PF00496"/>
    </source>
</evidence>
<gene>
    <name evidence="6" type="ORF">FD21_GL001422</name>
</gene>
<evidence type="ECO:0000313" key="6">
    <source>
        <dbReference type="EMBL" id="KRM87040.1"/>
    </source>
</evidence>
<dbReference type="PANTHER" id="PTHR30290">
    <property type="entry name" value="PERIPLASMIC BINDING COMPONENT OF ABC TRANSPORTER"/>
    <property type="match status" value="1"/>
</dbReference>
<dbReference type="EMBL" id="AYYX01000040">
    <property type="protein sequence ID" value="KRM87040.1"/>
    <property type="molecule type" value="Genomic_DNA"/>
</dbReference>
<dbReference type="Pfam" id="PF00496">
    <property type="entry name" value="SBP_bac_5"/>
    <property type="match status" value="1"/>
</dbReference>
<dbReference type="InterPro" id="IPR030678">
    <property type="entry name" value="Peptide/Ni-bd"/>
</dbReference>
<dbReference type="SUPFAM" id="SSF53850">
    <property type="entry name" value="Periplasmic binding protein-like II"/>
    <property type="match status" value="1"/>
</dbReference>
<keyword evidence="7" id="KW-1185">Reference proteome</keyword>
<feature type="domain" description="Solute-binding protein family 5" evidence="5">
    <location>
        <begin position="83"/>
        <end position="437"/>
    </location>
</feature>
<dbReference type="RefSeq" id="WP_056970649.1">
    <property type="nucleotide sequence ID" value="NZ_AYYX01000040.1"/>
</dbReference>
<sequence length="525" mass="59017">MKDLKKKLFPIFLAFSLMLLLSACGSKSSSNSSNSINKDGNLKIGLTSNIASLDPIKYTSTYESNVMRQVFDTLVNYNSKLTKIEPSLAKKWTISKDMTTYTFYLRDDVHFQKGKFQNGRKMTAEDVKYSLMRSMNDSAMHRIRYIKSIEVPSSTKVVIHLTRPYSGFLAMLTDVGNSIVPKEEVEGWGKKFGQHPVGTGPYTFKKWSADNYVKLDRNDKYWAAKPKLKSVTFSFITDSNTMGNSLQSGSIDIATSVSGENIPLINKNKKLVLRRSKGLSIGYIAFNMKSGPTKDLKVRQAMEYALNRKQLVSGVYKYNEAKSAYLPLPRASWGYSKQVANTVPRYNLKKAKELLKEAGYPHGFKIKLYVTSLRKSAATIFQAQMKKVGINVEINTVEWGTFSNIVSSGKAPLYMMGWSWYPDPDFFLYQMFSSDQIGALGNGGGYSNSEVDSLLNKASSVSTNEKTRAKIYKQALKKIVADVPHLDLYDQEMIDGLNKNVKDFQVRADGSIVLVDKHTNVWLAK</sequence>
<keyword evidence="3 4" id="KW-0732">Signal</keyword>
<dbReference type="Gene3D" id="3.90.76.10">
    <property type="entry name" value="Dipeptide-binding Protein, Domain 1"/>
    <property type="match status" value="1"/>
</dbReference>
<comment type="similarity">
    <text evidence="1">Belongs to the bacterial solute-binding protein 5 family.</text>
</comment>
<reference evidence="6 7" key="1">
    <citation type="journal article" date="2015" name="Genome Announc.">
        <title>Expanding the biotechnology potential of lactobacilli through comparative genomics of 213 strains and associated genera.</title>
        <authorList>
            <person name="Sun Z."/>
            <person name="Harris H.M."/>
            <person name="McCann A."/>
            <person name="Guo C."/>
            <person name="Argimon S."/>
            <person name="Zhang W."/>
            <person name="Yang X."/>
            <person name="Jeffery I.B."/>
            <person name="Cooney J.C."/>
            <person name="Kagawa T.F."/>
            <person name="Liu W."/>
            <person name="Song Y."/>
            <person name="Salvetti E."/>
            <person name="Wrobel A."/>
            <person name="Rasinkangas P."/>
            <person name="Parkhill J."/>
            <person name="Rea M.C."/>
            <person name="O'Sullivan O."/>
            <person name="Ritari J."/>
            <person name="Douillard F.P."/>
            <person name="Paul Ross R."/>
            <person name="Yang R."/>
            <person name="Briner A.E."/>
            <person name="Felis G.E."/>
            <person name="de Vos W.M."/>
            <person name="Barrangou R."/>
            <person name="Klaenhammer T.R."/>
            <person name="Caufield P.W."/>
            <person name="Cui Y."/>
            <person name="Zhang H."/>
            <person name="O'Toole P.W."/>
        </authorList>
    </citation>
    <scope>NUCLEOTIDE SEQUENCE [LARGE SCALE GENOMIC DNA]</scope>
    <source>
        <strain evidence="6 7">DSM 20605</strain>
    </source>
</reference>
<comment type="caution">
    <text evidence="6">The sequence shown here is derived from an EMBL/GenBank/DDBJ whole genome shotgun (WGS) entry which is preliminary data.</text>
</comment>
<dbReference type="Gene3D" id="3.10.105.10">
    <property type="entry name" value="Dipeptide-binding Protein, Domain 3"/>
    <property type="match status" value="1"/>
</dbReference>
<dbReference type="GO" id="GO:0015833">
    <property type="term" value="P:peptide transport"/>
    <property type="evidence" value="ECO:0007669"/>
    <property type="project" value="TreeGrafter"/>
</dbReference>
<evidence type="ECO:0000256" key="3">
    <source>
        <dbReference type="ARBA" id="ARBA00022729"/>
    </source>
</evidence>
<dbReference type="InterPro" id="IPR000914">
    <property type="entry name" value="SBP_5_dom"/>
</dbReference>
<dbReference type="PATRIC" id="fig|1133569.4.peg.1558"/>
<dbReference type="Proteomes" id="UP000051576">
    <property type="component" value="Unassembled WGS sequence"/>
</dbReference>
<dbReference type="AlphaFoldDB" id="A0A0R2C6V3"/>
<dbReference type="PROSITE" id="PS51257">
    <property type="entry name" value="PROKAR_LIPOPROTEIN"/>
    <property type="match status" value="1"/>
</dbReference>
<dbReference type="InterPro" id="IPR039424">
    <property type="entry name" value="SBP_5"/>
</dbReference>
<dbReference type="GO" id="GO:0043190">
    <property type="term" value="C:ATP-binding cassette (ABC) transporter complex"/>
    <property type="evidence" value="ECO:0007669"/>
    <property type="project" value="InterPro"/>
</dbReference>
<dbReference type="PANTHER" id="PTHR30290:SF9">
    <property type="entry name" value="OLIGOPEPTIDE-BINDING PROTEIN APPA"/>
    <property type="match status" value="1"/>
</dbReference>
<protein>
    <recommendedName>
        <fullName evidence="5">Solute-binding protein family 5 domain-containing protein</fullName>
    </recommendedName>
</protein>
<evidence type="ECO:0000256" key="4">
    <source>
        <dbReference type="SAM" id="SignalP"/>
    </source>
</evidence>
<name>A0A0R2C6V3_9LACO</name>
<feature type="signal peptide" evidence="4">
    <location>
        <begin position="1"/>
        <end position="28"/>
    </location>
</feature>